<dbReference type="RefSeq" id="WP_354700100.1">
    <property type="nucleotide sequence ID" value="NZ_CP114014.1"/>
</dbReference>
<keyword evidence="1" id="KW-0812">Transmembrane</keyword>
<evidence type="ECO:0000256" key="1">
    <source>
        <dbReference type="SAM" id="Phobius"/>
    </source>
</evidence>
<dbReference type="Pfam" id="PF02405">
    <property type="entry name" value="MlaE"/>
    <property type="match status" value="1"/>
</dbReference>
<dbReference type="InterPro" id="IPR030802">
    <property type="entry name" value="Permease_MalE"/>
</dbReference>
<sequence>MSIAEERPRVEAPAKKITAEEILAMTGGYSRLENAAGMGSLCVTALWLAARPPFSWFKDSLIEGSQMLRRCVLPLAVSISVFMIGFGFFVLGGITEVLGASDREGGAVIIGILRELAIWTTGMIFAGVAGSAIAADLGARKVRDELDALSVLGVDQVRTLVVPKVMACLLICPILGIFATFVSQVINFGLAPAEFGFSVGVLFASSTGSLTALDIYGALIRYVLIGLMVGVVSCYKGLTCKGGTEGVGRAVNETVVLTFFGVWMLDAFFNLAYLSLFPEAQVSFKG</sequence>
<dbReference type="PANTHER" id="PTHR30188">
    <property type="entry name" value="ABC TRANSPORTER PERMEASE PROTEIN-RELATED"/>
    <property type="match status" value="1"/>
</dbReference>
<dbReference type="EMBL" id="CP114014">
    <property type="protein sequence ID" value="XAY03544.1"/>
    <property type="molecule type" value="Genomic_DNA"/>
</dbReference>
<gene>
    <name evidence="2" type="ORF">DSM112329_00363</name>
</gene>
<dbReference type="GO" id="GO:0005548">
    <property type="term" value="F:phospholipid transporter activity"/>
    <property type="evidence" value="ECO:0007669"/>
    <property type="project" value="TreeGrafter"/>
</dbReference>
<evidence type="ECO:0008006" key="3">
    <source>
        <dbReference type="Google" id="ProtNLM"/>
    </source>
</evidence>
<evidence type="ECO:0000313" key="2">
    <source>
        <dbReference type="EMBL" id="XAY03544.1"/>
    </source>
</evidence>
<organism evidence="2">
    <name type="scientific">Paraconexibacter sp. AEG42_29</name>
    <dbReference type="NCBI Taxonomy" id="2997339"/>
    <lineage>
        <taxon>Bacteria</taxon>
        <taxon>Bacillati</taxon>
        <taxon>Actinomycetota</taxon>
        <taxon>Thermoleophilia</taxon>
        <taxon>Solirubrobacterales</taxon>
        <taxon>Paraconexibacteraceae</taxon>
        <taxon>Paraconexibacter</taxon>
    </lineage>
</organism>
<dbReference type="KEGG" id="parq:DSM112329_00363"/>
<feature type="transmembrane region" description="Helical" evidence="1">
    <location>
        <begin position="160"/>
        <end position="182"/>
    </location>
</feature>
<keyword evidence="1" id="KW-1133">Transmembrane helix</keyword>
<dbReference type="PANTHER" id="PTHR30188:SF4">
    <property type="entry name" value="PROTEIN TRIGALACTOSYLDIACYLGLYCEROL 1, CHLOROPLASTIC"/>
    <property type="match status" value="1"/>
</dbReference>
<name>A0AAU7APL4_9ACTN</name>
<protein>
    <recommendedName>
        <fullName evidence="3">ABC transporter permease</fullName>
    </recommendedName>
</protein>
<feature type="transmembrane region" description="Helical" evidence="1">
    <location>
        <begin position="255"/>
        <end position="276"/>
    </location>
</feature>
<feature type="transmembrane region" description="Helical" evidence="1">
    <location>
        <begin position="71"/>
        <end position="94"/>
    </location>
</feature>
<feature type="transmembrane region" description="Helical" evidence="1">
    <location>
        <begin position="116"/>
        <end position="139"/>
    </location>
</feature>
<dbReference type="GO" id="GO:0043190">
    <property type="term" value="C:ATP-binding cassette (ABC) transporter complex"/>
    <property type="evidence" value="ECO:0007669"/>
    <property type="project" value="InterPro"/>
</dbReference>
<accession>A0AAU7APL4</accession>
<keyword evidence="1" id="KW-0472">Membrane</keyword>
<feature type="transmembrane region" description="Helical" evidence="1">
    <location>
        <begin position="215"/>
        <end position="235"/>
    </location>
</feature>
<reference evidence="2" key="1">
    <citation type="submission" date="2022-12" db="EMBL/GenBank/DDBJ databases">
        <title>Paraconexibacter alkalitolerans sp. nov. and Baekduia alba sp. nov., isolated from soil and emended description of the genera Paraconexibacter (Chun et al., 2020) and Baekduia (An et al., 2020).</title>
        <authorList>
            <person name="Vieira S."/>
            <person name="Huber K.J."/>
            <person name="Geppert A."/>
            <person name="Wolf J."/>
            <person name="Neumann-Schaal M."/>
            <person name="Muesken M."/>
            <person name="Overmann J."/>
        </authorList>
    </citation>
    <scope>NUCLEOTIDE SEQUENCE</scope>
    <source>
        <strain evidence="2">AEG42_29</strain>
    </source>
</reference>
<dbReference type="AlphaFoldDB" id="A0AAU7APL4"/>
<proteinExistence type="predicted"/>